<dbReference type="EMBL" id="VFQX01000004">
    <property type="protein sequence ID" value="KAF0983649.1"/>
    <property type="molecule type" value="Genomic_DNA"/>
</dbReference>
<dbReference type="AlphaFoldDB" id="A0A6A5CEB3"/>
<dbReference type="VEuPathDB" id="AmoebaDB:FDP41_007564"/>
<dbReference type="InterPro" id="IPR041588">
    <property type="entry name" value="Integrase_H2C2"/>
</dbReference>
<gene>
    <name evidence="2" type="ORF">FDP41_007564</name>
</gene>
<organism evidence="2 3">
    <name type="scientific">Naegleria fowleri</name>
    <name type="common">Brain eating amoeba</name>
    <dbReference type="NCBI Taxonomy" id="5763"/>
    <lineage>
        <taxon>Eukaryota</taxon>
        <taxon>Discoba</taxon>
        <taxon>Heterolobosea</taxon>
        <taxon>Tetramitia</taxon>
        <taxon>Eutetramitia</taxon>
        <taxon>Vahlkampfiidae</taxon>
        <taxon>Naegleria</taxon>
    </lineage>
</organism>
<evidence type="ECO:0000313" key="3">
    <source>
        <dbReference type="Proteomes" id="UP000444721"/>
    </source>
</evidence>
<proteinExistence type="predicted"/>
<name>A0A6A5CEB3_NAEFO</name>
<reference evidence="2 3" key="1">
    <citation type="journal article" date="2019" name="Sci. Rep.">
        <title>Nanopore sequencing improves the draft genome of the human pathogenic amoeba Naegleria fowleri.</title>
        <authorList>
            <person name="Liechti N."/>
            <person name="Schurch N."/>
            <person name="Bruggmann R."/>
            <person name="Wittwer M."/>
        </authorList>
    </citation>
    <scope>NUCLEOTIDE SEQUENCE [LARGE SCALE GENOMIC DNA]</scope>
    <source>
        <strain evidence="2 3">ATCC 30894</strain>
    </source>
</reference>
<evidence type="ECO:0000259" key="1">
    <source>
        <dbReference type="Pfam" id="PF17921"/>
    </source>
</evidence>
<dbReference type="VEuPathDB" id="AmoebaDB:NfTy_074260"/>
<comment type="caution">
    <text evidence="2">The sequence shown here is derived from an EMBL/GenBank/DDBJ whole genome shotgun (WGS) entry which is preliminary data.</text>
</comment>
<evidence type="ECO:0000313" key="2">
    <source>
        <dbReference type="EMBL" id="KAF0983649.1"/>
    </source>
</evidence>
<keyword evidence="3" id="KW-1185">Reference proteome</keyword>
<dbReference type="GeneID" id="68114782"/>
<sequence length="163" mass="18880">MAKLASLRKLSIRTTLESKSTNITSHVKKILPDFKLQDGTLYFNKYKSEEKKILKDNLTDEQLERIIDMTQQLPKDVYDVQIIKTDKWVQIPKEHEYEGIIMDIHVNQGHAGRDICESVASSTYYIPKFQEQFQKVKSSCKSCRTTEASKAIVLNNHLKTKCQ</sequence>
<dbReference type="RefSeq" id="XP_044568362.1">
    <property type="nucleotide sequence ID" value="XM_044711322.1"/>
</dbReference>
<feature type="domain" description="Integrase zinc-binding" evidence="1">
    <location>
        <begin position="96"/>
        <end position="147"/>
    </location>
</feature>
<dbReference type="Pfam" id="PF17921">
    <property type="entry name" value="Integrase_H2C2"/>
    <property type="match status" value="1"/>
</dbReference>
<dbReference type="Proteomes" id="UP000444721">
    <property type="component" value="Unassembled WGS sequence"/>
</dbReference>
<dbReference type="Gene3D" id="1.10.340.70">
    <property type="match status" value="1"/>
</dbReference>
<accession>A0A6A5CEB3</accession>
<protein>
    <recommendedName>
        <fullName evidence="1">Integrase zinc-binding domain-containing protein</fullName>
    </recommendedName>
</protein>